<dbReference type="SMART" id="SM00444">
    <property type="entry name" value="GYF"/>
    <property type="match status" value="1"/>
</dbReference>
<dbReference type="AlphaFoldDB" id="A0AAU9JC60"/>
<dbReference type="SUPFAM" id="SSF55277">
    <property type="entry name" value="GYF domain"/>
    <property type="match status" value="1"/>
</dbReference>
<gene>
    <name evidence="3" type="ORF">BSTOLATCC_MIC31828</name>
</gene>
<accession>A0AAU9JC60</accession>
<dbReference type="PROSITE" id="PS50829">
    <property type="entry name" value="GYF"/>
    <property type="match status" value="1"/>
</dbReference>
<feature type="domain" description="GYF" evidence="2">
    <location>
        <begin position="248"/>
        <end position="301"/>
    </location>
</feature>
<keyword evidence="4" id="KW-1185">Reference proteome</keyword>
<name>A0AAU9JC60_9CILI</name>
<reference evidence="3" key="1">
    <citation type="submission" date="2021-09" db="EMBL/GenBank/DDBJ databases">
        <authorList>
            <consortium name="AG Swart"/>
            <person name="Singh M."/>
            <person name="Singh A."/>
            <person name="Seah K."/>
            <person name="Emmerich C."/>
        </authorList>
    </citation>
    <scope>NUCLEOTIDE SEQUENCE</scope>
    <source>
        <strain evidence="3">ATCC30299</strain>
    </source>
</reference>
<feature type="region of interest" description="Disordered" evidence="1">
    <location>
        <begin position="334"/>
        <end position="362"/>
    </location>
</feature>
<proteinExistence type="predicted"/>
<dbReference type="PANTHER" id="PTHR46695:SF5">
    <property type="entry name" value="RNA POLYMERASE-ASSOCIATED PROTEIN RTF1 HOMOLOG"/>
    <property type="match status" value="1"/>
</dbReference>
<comment type="caution">
    <text evidence="3">The sequence shown here is derived from an EMBL/GenBank/DDBJ whole genome shotgun (WGS) entry which is preliminary data.</text>
</comment>
<dbReference type="Pfam" id="PF02213">
    <property type="entry name" value="GYF"/>
    <property type="match status" value="1"/>
</dbReference>
<organism evidence="3 4">
    <name type="scientific">Blepharisma stoltei</name>
    <dbReference type="NCBI Taxonomy" id="1481888"/>
    <lineage>
        <taxon>Eukaryota</taxon>
        <taxon>Sar</taxon>
        <taxon>Alveolata</taxon>
        <taxon>Ciliophora</taxon>
        <taxon>Postciliodesmatophora</taxon>
        <taxon>Heterotrichea</taxon>
        <taxon>Heterotrichida</taxon>
        <taxon>Blepharismidae</taxon>
        <taxon>Blepharisma</taxon>
    </lineage>
</organism>
<dbReference type="Proteomes" id="UP001162131">
    <property type="component" value="Unassembled WGS sequence"/>
</dbReference>
<sequence>MSDPSKTRKAAPQYKTDWRKPLTNPAVVKYTREAIFSYFHAPESPVFPQADGLDLLISLECLAPLLSSNAAFSTPLGSNINSRPPPVKREFKEQVPEWFTEENPLKEEETAKQSSPVAQAEEETAKKTEAEKQPVQITLSTVGNIKNLPEEFQGLSIDEEFSKVDEEFEKKQKIVEEDEEIPEWDDPEPEKPYSPEIKAQPITIVCYPLGLVQMQLQEGNPFAAIIYENCTVDEQQRVIPIPNSIAYEKVWYYKDPRQTVQGPFSTIEMFNWSSAGYFDSNLMIAHSNASHFAPLLYYTLRQQAKMREQAQTKQTGKDEEATNSLKSMLGLGQAEKGAWGPKPTNNVAPLTEIQRQQARGKR</sequence>
<evidence type="ECO:0000256" key="1">
    <source>
        <dbReference type="SAM" id="MobiDB-lite"/>
    </source>
</evidence>
<dbReference type="Gene3D" id="3.30.1490.40">
    <property type="match status" value="1"/>
</dbReference>
<evidence type="ECO:0000313" key="3">
    <source>
        <dbReference type="EMBL" id="CAG9322711.1"/>
    </source>
</evidence>
<evidence type="ECO:0000259" key="2">
    <source>
        <dbReference type="PROSITE" id="PS50829"/>
    </source>
</evidence>
<feature type="compositionally biased region" description="Polar residues" evidence="1">
    <location>
        <begin position="343"/>
        <end position="362"/>
    </location>
</feature>
<dbReference type="EMBL" id="CAJZBQ010000032">
    <property type="protein sequence ID" value="CAG9322711.1"/>
    <property type="molecule type" value="Genomic_DNA"/>
</dbReference>
<protein>
    <recommendedName>
        <fullName evidence="2">GYF domain-containing protein</fullName>
    </recommendedName>
</protein>
<dbReference type="PANTHER" id="PTHR46695">
    <property type="entry name" value="ZINC FINGER CCCH DOMAIN-CONTAINING PROTEIN 44-RELATED"/>
    <property type="match status" value="1"/>
</dbReference>
<evidence type="ECO:0000313" key="4">
    <source>
        <dbReference type="Proteomes" id="UP001162131"/>
    </source>
</evidence>
<feature type="region of interest" description="Disordered" evidence="1">
    <location>
        <begin position="100"/>
        <end position="131"/>
    </location>
</feature>
<dbReference type="InterPro" id="IPR003169">
    <property type="entry name" value="GYF"/>
</dbReference>
<dbReference type="InterPro" id="IPR035445">
    <property type="entry name" value="GYF-like_dom_sf"/>
</dbReference>